<evidence type="ECO:0000256" key="4">
    <source>
        <dbReference type="ARBA" id="ARBA00023157"/>
    </source>
</evidence>
<evidence type="ECO:0000256" key="2">
    <source>
        <dbReference type="ARBA" id="ARBA00004613"/>
    </source>
</evidence>
<evidence type="ECO:0000313" key="9">
    <source>
        <dbReference type="Proteomes" id="UP001305779"/>
    </source>
</evidence>
<dbReference type="PANTHER" id="PTHR33353">
    <property type="entry name" value="PUTATIVE (AFU_ORTHOLOGUE AFUA_1G12560)-RELATED"/>
    <property type="match status" value="1"/>
</dbReference>
<sequence>MSIMQTTALLASLAASISAHGFVQGIVADGTYYEGYNPSFQYQSTPPTVAGWSDPENLSNGYIAPSAFADPDIVCHLSATPGGTSAKVAAGGTVELQWNTWPESHHGPVLDYLAPVSGEWADIDKSTLEFFKISEGGLIDGSSAPGKWASDDLIANNNTWAVTIPTGIAPGNYVLRHEIIALHSAGQADGAQNYPQCVNLEITGTGTDSPSGAVATSFYKEDDPGILINIYTALDSYTIPGPALYSGAASGSESAPAKTGSATSAVAASTTAAASASATASYGSLTAPYANNSAPATTASFAASTTSAAAVETTPYTTVDQTTTAVETASATASSVPTSAAYSEPTASVAPAASSEAPSATSSAAPSPSSSAGDDAPWGEHPSKDLPEGYTLKDLLQWVAYLTKPSWNEGVHARDFKRFAAKML</sequence>
<evidence type="ECO:0000256" key="3">
    <source>
        <dbReference type="ARBA" id="ARBA00022525"/>
    </source>
</evidence>
<feature type="compositionally biased region" description="Low complexity" evidence="5">
    <location>
        <begin position="347"/>
        <end position="372"/>
    </location>
</feature>
<keyword evidence="4" id="KW-1015">Disulfide bond</keyword>
<comment type="subcellular location">
    <subcellularLocation>
        <location evidence="2">Secreted</location>
    </subcellularLocation>
</comment>
<name>A0ABR0EVJ2_ZASCE</name>
<accession>A0ABR0EVJ2</accession>
<evidence type="ECO:0000256" key="6">
    <source>
        <dbReference type="SAM" id="SignalP"/>
    </source>
</evidence>
<feature type="signal peptide" evidence="6">
    <location>
        <begin position="1"/>
        <end position="19"/>
    </location>
</feature>
<dbReference type="Pfam" id="PF03443">
    <property type="entry name" value="AA9"/>
    <property type="match status" value="1"/>
</dbReference>
<evidence type="ECO:0000256" key="5">
    <source>
        <dbReference type="SAM" id="MobiDB-lite"/>
    </source>
</evidence>
<reference evidence="8 9" key="1">
    <citation type="journal article" date="2023" name="G3 (Bethesda)">
        <title>A chromosome-level genome assembly of Zasmidium syzygii isolated from banana leaves.</title>
        <authorList>
            <person name="van Westerhoven A.C."/>
            <person name="Mehrabi R."/>
            <person name="Talebi R."/>
            <person name="Steentjes M.B.F."/>
            <person name="Corcolon B."/>
            <person name="Chong P.A."/>
            <person name="Kema G.H.J."/>
            <person name="Seidl M.F."/>
        </authorList>
    </citation>
    <scope>NUCLEOTIDE SEQUENCE [LARGE SCALE GENOMIC DNA]</scope>
    <source>
        <strain evidence="8 9">P124</strain>
    </source>
</reference>
<gene>
    <name evidence="8" type="ORF">PRZ48_003485</name>
</gene>
<dbReference type="InterPro" id="IPR049892">
    <property type="entry name" value="AA9"/>
</dbReference>
<dbReference type="PANTHER" id="PTHR33353:SF34">
    <property type="entry name" value="ENDO-BETA-1,4-GLUCANASE D"/>
    <property type="match status" value="1"/>
</dbReference>
<organism evidence="8 9">
    <name type="scientific">Zasmidium cellare</name>
    <name type="common">Wine cellar mold</name>
    <name type="synonym">Racodium cellare</name>
    <dbReference type="NCBI Taxonomy" id="395010"/>
    <lineage>
        <taxon>Eukaryota</taxon>
        <taxon>Fungi</taxon>
        <taxon>Dikarya</taxon>
        <taxon>Ascomycota</taxon>
        <taxon>Pezizomycotina</taxon>
        <taxon>Dothideomycetes</taxon>
        <taxon>Dothideomycetidae</taxon>
        <taxon>Mycosphaerellales</taxon>
        <taxon>Mycosphaerellaceae</taxon>
        <taxon>Zasmidium</taxon>
    </lineage>
</organism>
<feature type="domain" description="Auxiliary Activity family 9 catalytic" evidence="7">
    <location>
        <begin position="20"/>
        <end position="235"/>
    </location>
</feature>
<dbReference type="EMBL" id="JAXOVC010000002">
    <property type="protein sequence ID" value="KAK4505522.1"/>
    <property type="molecule type" value="Genomic_DNA"/>
</dbReference>
<dbReference type="Proteomes" id="UP001305779">
    <property type="component" value="Unassembled WGS sequence"/>
</dbReference>
<feature type="region of interest" description="Disordered" evidence="5">
    <location>
        <begin position="347"/>
        <end position="386"/>
    </location>
</feature>
<evidence type="ECO:0000256" key="1">
    <source>
        <dbReference type="ARBA" id="ARBA00001973"/>
    </source>
</evidence>
<evidence type="ECO:0000313" key="8">
    <source>
        <dbReference type="EMBL" id="KAK4505522.1"/>
    </source>
</evidence>
<dbReference type="InterPro" id="IPR005103">
    <property type="entry name" value="AA9_LPMO"/>
</dbReference>
<keyword evidence="6" id="KW-0732">Signal</keyword>
<dbReference type="CDD" id="cd21175">
    <property type="entry name" value="LPMO_AA9"/>
    <property type="match status" value="1"/>
</dbReference>
<comment type="cofactor">
    <cofactor evidence="1">
        <name>Cu(2+)</name>
        <dbReference type="ChEBI" id="CHEBI:29036"/>
    </cofactor>
</comment>
<evidence type="ECO:0000259" key="7">
    <source>
        <dbReference type="Pfam" id="PF03443"/>
    </source>
</evidence>
<feature type="chain" id="PRO_5047127703" description="Auxiliary Activity family 9 catalytic domain-containing protein" evidence="6">
    <location>
        <begin position="20"/>
        <end position="424"/>
    </location>
</feature>
<dbReference type="Gene3D" id="2.70.50.70">
    <property type="match status" value="1"/>
</dbReference>
<proteinExistence type="predicted"/>
<keyword evidence="3" id="KW-0964">Secreted</keyword>
<comment type="caution">
    <text evidence="8">The sequence shown here is derived from an EMBL/GenBank/DDBJ whole genome shotgun (WGS) entry which is preliminary data.</text>
</comment>
<keyword evidence="9" id="KW-1185">Reference proteome</keyword>
<protein>
    <recommendedName>
        <fullName evidence="7">Auxiliary Activity family 9 catalytic domain-containing protein</fullName>
    </recommendedName>
</protein>